<keyword evidence="3" id="KW-0378">Hydrolase</keyword>
<dbReference type="PANTHER" id="PTHR43358">
    <property type="entry name" value="ALPHA/BETA-HYDROLASE"/>
    <property type="match status" value="1"/>
</dbReference>
<dbReference type="InterPro" id="IPR052920">
    <property type="entry name" value="DNA-binding_regulatory"/>
</dbReference>
<evidence type="ECO:0000259" key="2">
    <source>
        <dbReference type="Pfam" id="PF12697"/>
    </source>
</evidence>
<accession>A0A326UBX7</accession>
<dbReference type="AlphaFoldDB" id="A0A326UBX7"/>
<reference evidence="3 4" key="1">
    <citation type="submission" date="2018-06" db="EMBL/GenBank/DDBJ databases">
        <title>Genomic Encyclopedia of Archaeal and Bacterial Type Strains, Phase II (KMG-II): from individual species to whole genera.</title>
        <authorList>
            <person name="Goeker M."/>
        </authorList>
    </citation>
    <scope>NUCLEOTIDE SEQUENCE [LARGE SCALE GENOMIC DNA]</scope>
    <source>
        <strain evidence="3 4">ATCC BAA-1881</strain>
    </source>
</reference>
<dbReference type="PANTHER" id="PTHR43358:SF4">
    <property type="entry name" value="ALPHA_BETA HYDROLASE FOLD-1 DOMAIN-CONTAINING PROTEIN"/>
    <property type="match status" value="1"/>
</dbReference>
<sequence>MSGRHRWAIGVATSTGILGLTMTSGLAMLANHFVKELSRPHAVLNEAEFSWITPAPLPEPPYTLQRPLLFQTTDGALISGEFWAQPEPAPTIVLCHGYRISRLHLRSVASLEYARGYNVLCFDFRGHGTSDSVITSGGNAEVRDLEAAIMAASRQPETIPGRIILHGFSMGAAVALLTPPGPEVAAIIADSPYARSDDIIRRIVQFQLMEHSNHWPTLARRLNALFSPLAWATVAMSAVVFRLRFGYGFVARPRFKRWKALLEGATQPRTTPILLIHARGDQLIPIQHAYRLATEAKANDIPLETYFVDAIGHCSAYGYNPTQYDMVLRTFLERHLQSDFPAKHRNMKIPE</sequence>
<keyword evidence="1" id="KW-0812">Transmembrane</keyword>
<dbReference type="GO" id="GO:0016787">
    <property type="term" value="F:hydrolase activity"/>
    <property type="evidence" value="ECO:0007669"/>
    <property type="project" value="UniProtKB-KW"/>
</dbReference>
<keyword evidence="4" id="KW-1185">Reference proteome</keyword>
<name>A0A326UBX7_THEHA</name>
<gene>
    <name evidence="3" type="ORF">EI42_00177</name>
</gene>
<organism evidence="3 4">
    <name type="scientific">Thermosporothrix hazakensis</name>
    <dbReference type="NCBI Taxonomy" id="644383"/>
    <lineage>
        <taxon>Bacteria</taxon>
        <taxon>Bacillati</taxon>
        <taxon>Chloroflexota</taxon>
        <taxon>Ktedonobacteria</taxon>
        <taxon>Ktedonobacterales</taxon>
        <taxon>Thermosporotrichaceae</taxon>
        <taxon>Thermosporothrix</taxon>
    </lineage>
</organism>
<feature type="transmembrane region" description="Helical" evidence="1">
    <location>
        <begin position="7"/>
        <end position="30"/>
    </location>
</feature>
<dbReference type="InterPro" id="IPR029058">
    <property type="entry name" value="AB_hydrolase_fold"/>
</dbReference>
<dbReference type="Gene3D" id="3.40.50.1820">
    <property type="entry name" value="alpha/beta hydrolase"/>
    <property type="match status" value="1"/>
</dbReference>
<dbReference type="SUPFAM" id="SSF53474">
    <property type="entry name" value="alpha/beta-Hydrolases"/>
    <property type="match status" value="1"/>
</dbReference>
<comment type="caution">
    <text evidence="3">The sequence shown here is derived from an EMBL/GenBank/DDBJ whole genome shotgun (WGS) entry which is preliminary data.</text>
</comment>
<dbReference type="Proteomes" id="UP000248806">
    <property type="component" value="Unassembled WGS sequence"/>
</dbReference>
<dbReference type="OrthoDB" id="9776685at2"/>
<dbReference type="PRINTS" id="PR00111">
    <property type="entry name" value="ABHYDROLASE"/>
</dbReference>
<evidence type="ECO:0000313" key="4">
    <source>
        <dbReference type="Proteomes" id="UP000248806"/>
    </source>
</evidence>
<keyword evidence="1" id="KW-1133">Transmembrane helix</keyword>
<evidence type="ECO:0000256" key="1">
    <source>
        <dbReference type="SAM" id="Phobius"/>
    </source>
</evidence>
<evidence type="ECO:0000313" key="3">
    <source>
        <dbReference type="EMBL" id="PZW36007.1"/>
    </source>
</evidence>
<proteinExistence type="predicted"/>
<feature type="domain" description="AB hydrolase-1" evidence="2">
    <location>
        <begin position="92"/>
        <end position="292"/>
    </location>
</feature>
<dbReference type="InterPro" id="IPR000073">
    <property type="entry name" value="AB_hydrolase_1"/>
</dbReference>
<dbReference type="RefSeq" id="WP_111317754.1">
    <property type="nucleotide sequence ID" value="NZ_BIFX01000001.1"/>
</dbReference>
<dbReference type="EMBL" id="QKUF01000001">
    <property type="protein sequence ID" value="PZW36007.1"/>
    <property type="molecule type" value="Genomic_DNA"/>
</dbReference>
<dbReference type="Pfam" id="PF12697">
    <property type="entry name" value="Abhydrolase_6"/>
    <property type="match status" value="1"/>
</dbReference>
<keyword evidence="1" id="KW-0472">Membrane</keyword>
<protein>
    <submittedName>
        <fullName evidence="3">Alpha/beta hydrolase family protein</fullName>
    </submittedName>
</protein>